<keyword evidence="9" id="KW-1185">Reference proteome</keyword>
<comment type="cofactor">
    <cofactor evidence="6">
        <name>[2Fe-2S] cluster</name>
        <dbReference type="ChEBI" id="CHEBI:190135"/>
    </cofactor>
</comment>
<name>A0A8T4IDI2_9SPHN</name>
<dbReference type="InterPro" id="IPR012675">
    <property type="entry name" value="Beta-grasp_dom_sf"/>
</dbReference>
<keyword evidence="5" id="KW-0411">Iron-sulfur</keyword>
<dbReference type="GO" id="GO:0051537">
    <property type="term" value="F:2 iron, 2 sulfur cluster binding"/>
    <property type="evidence" value="ECO:0007669"/>
    <property type="project" value="UniProtKB-KW"/>
</dbReference>
<evidence type="ECO:0000256" key="2">
    <source>
        <dbReference type="ARBA" id="ARBA00022714"/>
    </source>
</evidence>
<evidence type="ECO:0000256" key="1">
    <source>
        <dbReference type="ARBA" id="ARBA00010914"/>
    </source>
</evidence>
<organism evidence="8 9">
    <name type="scientific">Stakelama marina</name>
    <dbReference type="NCBI Taxonomy" id="2826939"/>
    <lineage>
        <taxon>Bacteria</taxon>
        <taxon>Pseudomonadati</taxon>
        <taxon>Pseudomonadota</taxon>
        <taxon>Alphaproteobacteria</taxon>
        <taxon>Sphingomonadales</taxon>
        <taxon>Sphingomonadaceae</taxon>
        <taxon>Stakelama</taxon>
    </lineage>
</organism>
<feature type="domain" description="2Fe-2S ferredoxin-type" evidence="7">
    <location>
        <begin position="2"/>
        <end position="105"/>
    </location>
</feature>
<dbReference type="GO" id="GO:0140647">
    <property type="term" value="P:P450-containing electron transport chain"/>
    <property type="evidence" value="ECO:0007669"/>
    <property type="project" value="InterPro"/>
</dbReference>
<dbReference type="AlphaFoldDB" id="A0A8T4IDI2"/>
<dbReference type="PROSITE" id="PS51085">
    <property type="entry name" value="2FE2S_FER_2"/>
    <property type="match status" value="1"/>
</dbReference>
<evidence type="ECO:0000256" key="4">
    <source>
        <dbReference type="ARBA" id="ARBA00023004"/>
    </source>
</evidence>
<evidence type="ECO:0000313" key="8">
    <source>
        <dbReference type="EMBL" id="MBR0551914.1"/>
    </source>
</evidence>
<dbReference type="PRINTS" id="PR00355">
    <property type="entry name" value="ADRENODOXIN"/>
</dbReference>
<dbReference type="EMBL" id="JAGRQC010000001">
    <property type="protein sequence ID" value="MBR0551914.1"/>
    <property type="molecule type" value="Genomic_DNA"/>
</dbReference>
<dbReference type="GO" id="GO:0046872">
    <property type="term" value="F:metal ion binding"/>
    <property type="evidence" value="ECO:0007669"/>
    <property type="project" value="UniProtKB-KW"/>
</dbReference>
<evidence type="ECO:0000256" key="3">
    <source>
        <dbReference type="ARBA" id="ARBA00022723"/>
    </source>
</evidence>
<dbReference type="Proteomes" id="UP000676996">
    <property type="component" value="Unassembled WGS sequence"/>
</dbReference>
<keyword evidence="3" id="KW-0479">Metal-binding</keyword>
<accession>A0A8T4IDI2</accession>
<dbReference type="Gene3D" id="3.10.20.30">
    <property type="match status" value="1"/>
</dbReference>
<evidence type="ECO:0000256" key="6">
    <source>
        <dbReference type="ARBA" id="ARBA00034078"/>
    </source>
</evidence>
<reference evidence="8" key="1">
    <citation type="submission" date="2021-04" db="EMBL/GenBank/DDBJ databases">
        <title>Ouciella asimina sp. nov., isolated from the surface seawater in the hydrothermal field of Okinawa Trough.</title>
        <authorList>
            <person name="Shuang W."/>
        </authorList>
    </citation>
    <scope>NUCLEOTIDE SEQUENCE</scope>
    <source>
        <strain evidence="8">LXI357</strain>
    </source>
</reference>
<proteinExistence type="inferred from homology"/>
<evidence type="ECO:0000259" key="7">
    <source>
        <dbReference type="PROSITE" id="PS51085"/>
    </source>
</evidence>
<comment type="similarity">
    <text evidence="1">Belongs to the adrenodoxin/putidaredoxin family.</text>
</comment>
<dbReference type="PANTHER" id="PTHR23426">
    <property type="entry name" value="FERREDOXIN/ADRENODOXIN"/>
    <property type="match status" value="1"/>
</dbReference>
<dbReference type="SUPFAM" id="SSF54292">
    <property type="entry name" value="2Fe-2S ferredoxin-like"/>
    <property type="match status" value="1"/>
</dbReference>
<sequence>MIRVRFIDREGEHVREVEARPGDVLLDVAQADGQPLEGTCEGQMACSTCHVLVAPEDFDKLPPASEEEEDMLDLAAGAGRTSRLACQICLTDELDGLTVRIPVEAHDMQGKV</sequence>
<dbReference type="PROSITE" id="PS00814">
    <property type="entry name" value="ADX"/>
    <property type="match status" value="1"/>
</dbReference>
<evidence type="ECO:0000256" key="5">
    <source>
        <dbReference type="ARBA" id="ARBA00023014"/>
    </source>
</evidence>
<dbReference type="CDD" id="cd00207">
    <property type="entry name" value="fer2"/>
    <property type="match status" value="1"/>
</dbReference>
<dbReference type="InterPro" id="IPR018298">
    <property type="entry name" value="Adrenodoxin_Fe-S_BS"/>
</dbReference>
<evidence type="ECO:0000313" key="9">
    <source>
        <dbReference type="Proteomes" id="UP000676996"/>
    </source>
</evidence>
<keyword evidence="2" id="KW-0001">2Fe-2S</keyword>
<dbReference type="PANTHER" id="PTHR23426:SF67">
    <property type="entry name" value="2FE-2S FERREDOXIN-TYPE DOMAIN-CONTAINING PROTEIN"/>
    <property type="match status" value="1"/>
</dbReference>
<dbReference type="Pfam" id="PF00111">
    <property type="entry name" value="Fer2"/>
    <property type="match status" value="1"/>
</dbReference>
<dbReference type="InterPro" id="IPR036010">
    <property type="entry name" value="2Fe-2S_ferredoxin-like_sf"/>
</dbReference>
<dbReference type="GO" id="GO:0009055">
    <property type="term" value="F:electron transfer activity"/>
    <property type="evidence" value="ECO:0007669"/>
    <property type="project" value="TreeGrafter"/>
</dbReference>
<dbReference type="InterPro" id="IPR001055">
    <property type="entry name" value="Adrenodoxin-like"/>
</dbReference>
<gene>
    <name evidence="8" type="ORF">J7S20_05280</name>
</gene>
<dbReference type="RefSeq" id="WP_284053172.1">
    <property type="nucleotide sequence ID" value="NZ_JAGRQC010000001.1"/>
</dbReference>
<keyword evidence="4" id="KW-0408">Iron</keyword>
<comment type="caution">
    <text evidence="8">The sequence shown here is derived from an EMBL/GenBank/DDBJ whole genome shotgun (WGS) entry which is preliminary data.</text>
</comment>
<dbReference type="InterPro" id="IPR001041">
    <property type="entry name" value="2Fe-2S_ferredoxin-type"/>
</dbReference>
<protein>
    <submittedName>
        <fullName evidence="8">2Fe-2S iron-sulfur cluster binding domain-containing protein</fullName>
    </submittedName>
</protein>